<reference evidence="3 4" key="3">
    <citation type="journal article" date="2013" name="Genome Biol.">
        <title>Assembly of a phased diploid Candida albicans genome facilitates allele-specific measurements and provides a simple model for repeat and indel structure.</title>
        <authorList>
            <person name="Muzzey D."/>
            <person name="Schwartz K."/>
            <person name="Weissman J.S."/>
            <person name="Sherlock G."/>
        </authorList>
    </citation>
    <scope>NUCLEOTIDE SEQUENCE [LARGE SCALE GENOMIC DNA]</scope>
    <source>
        <strain evidence="4">SC5314 / ATCC MYA-2876</strain>
    </source>
</reference>
<dbReference type="PANTHER" id="PTHR36419:SF1">
    <property type="entry name" value="RHO1 GEF LOCALIZING PROTEIN 1"/>
    <property type="match status" value="1"/>
</dbReference>
<dbReference type="InterPro" id="IPR053060">
    <property type="entry name" value="Cytokinesis_Signaling_Reg"/>
</dbReference>
<dbReference type="AlphaFoldDB" id="A0A1D8PIA4"/>
<dbReference type="GeneID" id="3645787"/>
<name>A0A1D8PIA4_CANAL</name>
<evidence type="ECO:0000313" key="3">
    <source>
        <dbReference type="EMBL" id="AOW27884.1"/>
    </source>
</evidence>
<reference evidence="3 4" key="1">
    <citation type="journal article" date="2004" name="Proc. Natl. Acad. Sci. U.S.A.">
        <title>The diploid genome sequence of Candida albicans.</title>
        <authorList>
            <person name="Jones T."/>
            <person name="Federspiel N.A."/>
            <person name="Chibana H."/>
            <person name="Dungan J."/>
            <person name="Kalman S."/>
            <person name="Magee B.B."/>
            <person name="Newport G."/>
            <person name="Thorstenson Y.R."/>
            <person name="Agabian N."/>
            <person name="Magee P.T."/>
            <person name="Davis R.W."/>
            <person name="Scherer S."/>
        </authorList>
    </citation>
    <scope>NUCLEOTIDE SEQUENCE [LARGE SCALE GENOMIC DNA]</scope>
    <source>
        <strain evidence="4">SC5314 / ATCC MYA-2876</strain>
    </source>
</reference>
<organism evidence="3 4">
    <name type="scientific">Candida albicans (strain SC5314 / ATCC MYA-2876)</name>
    <name type="common">Yeast</name>
    <dbReference type="NCBI Taxonomy" id="237561"/>
    <lineage>
        <taxon>Eukaryota</taxon>
        <taxon>Fungi</taxon>
        <taxon>Dikarya</taxon>
        <taxon>Ascomycota</taxon>
        <taxon>Saccharomycotina</taxon>
        <taxon>Pichiomycetes</taxon>
        <taxon>Debaryomycetaceae</taxon>
        <taxon>Candida/Lodderomyces clade</taxon>
        <taxon>Candida</taxon>
    </lineage>
</organism>
<dbReference type="Proteomes" id="UP000000559">
    <property type="component" value="Chromosome 2"/>
</dbReference>
<dbReference type="FunCoup" id="A0A1D8PIA4">
    <property type="interactions" value="59"/>
</dbReference>
<dbReference type="EMBL" id="CP017624">
    <property type="protein sequence ID" value="AOW27884.1"/>
    <property type="molecule type" value="Genomic_DNA"/>
</dbReference>
<sequence length="459" mass="51420">MLFQTTLTPEQEECPITVRLEASASSIVRGCPGIPRSIPRIETVLNIRSINHSPFPLRSVSIKLMTKQKVMIPTKFGSSEAFKEFIIYEDPLTYQPPMGEFSQLLHGLDIPILIPIPKDLTPTGHSPTLGATTIHNLVVFVSLGNSASTESTFVDYFPVDIKMYDTLPIYRQYNEPIVESRYSSDNQTLVEVAIPVTSIGPGDNLKVMCTVKTNSANNKVKKHIALKQLTFQVKEILECFDGGLPPRKEFKLHTESKAFAKEINTQGTSQTFSIQFPYENEYLEMFTPKEDGSSNNTDITESFSTTIIESTNISKLKVLDKLPDGVPLTHIQGFTLSGKFYSIWFEIVIKVKLSHAKDIDIHIPIIVCPFNKESSTYILNWIMAECEVAKREFGKEFNRIYSSTSKYSEMVKLIDRFRQPPVVCDNGKIKGITDPIPNKSLPNISSNSNSNSNSGLCID</sequence>
<dbReference type="VEuPathDB" id="FungiDB:C2_08960C_A"/>
<feature type="region of interest" description="Disordered" evidence="1">
    <location>
        <begin position="440"/>
        <end position="459"/>
    </location>
</feature>
<reference evidence="3 4" key="2">
    <citation type="journal article" date="2007" name="Genome Biol.">
        <title>Assembly of the Candida albicans genome into sixteen supercontigs aligned on the eight chromosomes.</title>
        <authorList>
            <person name="van het Hoog M."/>
            <person name="Rast T.J."/>
            <person name="Martchenko M."/>
            <person name="Grindle S."/>
            <person name="Dignard D."/>
            <person name="Hogues H."/>
            <person name="Cuomo C."/>
            <person name="Berriman M."/>
            <person name="Scherer S."/>
            <person name="Magee B.B."/>
            <person name="Whiteway M."/>
            <person name="Chibana H."/>
            <person name="Nantel A."/>
            <person name="Magee P.T."/>
        </authorList>
    </citation>
    <scope>GENOME REANNOTATION</scope>
    <source>
        <strain evidence="4">SC5314 / ATCC MYA-2876</strain>
    </source>
</reference>
<dbReference type="RefSeq" id="XP_712594.2">
    <property type="nucleotide sequence ID" value="XM_707501.2"/>
</dbReference>
<proteinExistence type="predicted"/>
<dbReference type="KEGG" id="cal:CAALFM_C208960CA"/>
<dbReference type="InParanoid" id="A0A1D8PIA4"/>
<protein>
    <recommendedName>
        <fullName evidence="5">Arrestin C-terminal-like domain-containing protein</fullName>
    </recommendedName>
</protein>
<dbReference type="CGD" id="CAL0000201922">
    <property type="gene designation" value="orf19.7842"/>
</dbReference>
<keyword evidence="4" id="KW-1185">Reference proteome</keyword>
<dbReference type="GO" id="GO:0000935">
    <property type="term" value="C:division septum"/>
    <property type="evidence" value="ECO:0000318"/>
    <property type="project" value="GO_Central"/>
</dbReference>
<evidence type="ECO:0000313" key="4">
    <source>
        <dbReference type="Proteomes" id="UP000000559"/>
    </source>
</evidence>
<evidence type="ECO:0000313" key="2">
    <source>
        <dbReference type="CGD" id="CAL0000201922"/>
    </source>
</evidence>
<dbReference type="PANTHER" id="PTHR36419">
    <property type="entry name" value="ARRESTIN FAMILY PROTEIN 1"/>
    <property type="match status" value="1"/>
</dbReference>
<accession>A0A1D8PIA4</accession>
<dbReference type="OrthoDB" id="4001642at2759"/>
<dbReference type="GO" id="GO:0000917">
    <property type="term" value="P:division septum assembly"/>
    <property type="evidence" value="ECO:0000318"/>
    <property type="project" value="GO_Central"/>
</dbReference>
<dbReference type="eggNOG" id="ENOG502QSRB">
    <property type="taxonomic scope" value="Eukaryota"/>
</dbReference>
<gene>
    <name evidence="3" type="ordered locus">CAALFM_C208960CA</name>
    <name evidence="2" type="ordered locus">orf19.7842</name>
</gene>
<evidence type="ECO:0008006" key="5">
    <source>
        <dbReference type="Google" id="ProtNLM"/>
    </source>
</evidence>
<evidence type="ECO:0000256" key="1">
    <source>
        <dbReference type="SAM" id="MobiDB-lite"/>
    </source>
</evidence>
<dbReference type="OMA" id="PRIECQL"/>
<dbReference type="STRING" id="237561.A0A1D8PIA4"/>